<comment type="similarity">
    <text evidence="1 4">Belongs to the serpin family.</text>
</comment>
<dbReference type="Gene3D" id="2.30.39.10">
    <property type="entry name" value="Alpha-1-antitrypsin, domain 1"/>
    <property type="match status" value="1"/>
</dbReference>
<dbReference type="Pfam" id="PF00079">
    <property type="entry name" value="Serpin"/>
    <property type="match status" value="1"/>
</dbReference>
<dbReference type="PROSITE" id="PS00284">
    <property type="entry name" value="SERPIN"/>
    <property type="match status" value="1"/>
</dbReference>
<dbReference type="EnsemblMetazoa" id="AAEL017249-RA">
    <property type="protein sequence ID" value="AAEL017249-PA"/>
    <property type="gene ID" value="AAEL017249"/>
</dbReference>
<dbReference type="GO" id="GO:0004867">
    <property type="term" value="F:serine-type endopeptidase inhibitor activity"/>
    <property type="evidence" value="ECO:0007669"/>
    <property type="project" value="UniProtKB-KW"/>
</dbReference>
<dbReference type="OrthoDB" id="9440847at2759"/>
<evidence type="ECO:0000313" key="6">
    <source>
        <dbReference type="EnsemblMetazoa" id="AAEL017249-PA"/>
    </source>
</evidence>
<evidence type="ECO:0000259" key="5">
    <source>
        <dbReference type="SMART" id="SM00093"/>
    </source>
</evidence>
<dbReference type="InterPro" id="IPR042185">
    <property type="entry name" value="Serpin_sf_2"/>
</dbReference>
<proteinExistence type="inferred from homology"/>
<dbReference type="PANTHER" id="PTHR11461">
    <property type="entry name" value="SERINE PROTEASE INHIBITOR, SERPIN"/>
    <property type="match status" value="1"/>
</dbReference>
<dbReference type="InParanoid" id="A0A1S4G5G2"/>
<dbReference type="Proteomes" id="UP000008820">
    <property type="component" value="Chromosome 3"/>
</dbReference>
<dbReference type="InterPro" id="IPR000215">
    <property type="entry name" value="Serpin_fam"/>
</dbReference>
<gene>
    <name evidence="6" type="primary">23687669</name>
</gene>
<keyword evidence="2" id="KW-0646">Protease inhibitor</keyword>
<dbReference type="AlphaFoldDB" id="A0A1S4G5G2"/>
<dbReference type="InterPro" id="IPR042178">
    <property type="entry name" value="Serpin_sf_1"/>
</dbReference>
<evidence type="ECO:0000313" key="7">
    <source>
        <dbReference type="Proteomes" id="UP000008820"/>
    </source>
</evidence>
<accession>A0A1S4G5G2</accession>
<reference evidence="6" key="2">
    <citation type="submission" date="2020-05" db="UniProtKB">
        <authorList>
            <consortium name="EnsemblMetazoa"/>
        </authorList>
    </citation>
    <scope>IDENTIFICATION</scope>
    <source>
        <strain evidence="6">LVP_AGWG</strain>
    </source>
</reference>
<evidence type="ECO:0000256" key="1">
    <source>
        <dbReference type="ARBA" id="ARBA00009500"/>
    </source>
</evidence>
<dbReference type="InterPro" id="IPR023795">
    <property type="entry name" value="Serpin_CS"/>
</dbReference>
<dbReference type="Gene3D" id="3.30.497.10">
    <property type="entry name" value="Antithrombin, subunit I, domain 2"/>
    <property type="match status" value="1"/>
</dbReference>
<keyword evidence="3" id="KW-0722">Serine protease inhibitor</keyword>
<reference evidence="6 7" key="1">
    <citation type="submission" date="2017-06" db="EMBL/GenBank/DDBJ databases">
        <title>Aedes aegypti genome working group (AGWG) sequencing and assembly.</title>
        <authorList>
            <consortium name="Aedes aegypti Genome Working Group (AGWG)"/>
            <person name="Matthews B.J."/>
        </authorList>
    </citation>
    <scope>NUCLEOTIDE SEQUENCE [LARGE SCALE GENOMIC DNA]</scope>
    <source>
        <strain evidence="6 7">LVP_AGWG</strain>
    </source>
</reference>
<name>A0A1S4G5G2_AEDAE</name>
<dbReference type="InterPro" id="IPR036186">
    <property type="entry name" value="Serpin_sf"/>
</dbReference>
<dbReference type="VEuPathDB" id="VectorBase:AAEL017249"/>
<dbReference type="InterPro" id="IPR023796">
    <property type="entry name" value="Serpin_dom"/>
</dbReference>
<dbReference type="SMART" id="SM00093">
    <property type="entry name" value="SERPIN"/>
    <property type="match status" value="1"/>
</dbReference>
<evidence type="ECO:0000256" key="3">
    <source>
        <dbReference type="ARBA" id="ARBA00022900"/>
    </source>
</evidence>
<evidence type="ECO:0000256" key="4">
    <source>
        <dbReference type="RuleBase" id="RU000411"/>
    </source>
</evidence>
<sequence>MEAHWKSLILLLVFRLIVGTDQGNNFTLNLFKEVYNLESDRNFVLSPPIIRATLLFLYLTANWNAALEMHQALQLPPDKSEVLVELKDYLVKSIDDRAQLPVSSQIYRDPSELSDTLLELLDGYMKPEVSLLSYSEDPGTVISMSLKSTYMPNYNLLISTAFNLSANWRNQFNPKAGRSGMFKFSNGYHQVSFMKKPARFGILKLEQLTALEVPYDSDLSMIFLLPNDEDVPLSSLVKDFDLQTYRTIDSRLRQRFVEVAIPRFAIDSNVPLGMSLARMGMVSSFLANAFDFYRYRGSGLGPMDHVGSIRVLEGGTVEVEEALEDTVPPALLPSFRADRPFLFLVRNTTSKDILVIGHHSNFNG</sequence>
<evidence type="ECO:0000256" key="2">
    <source>
        <dbReference type="ARBA" id="ARBA00022690"/>
    </source>
</evidence>
<protein>
    <recommendedName>
        <fullName evidence="5">Serpin domain-containing protein</fullName>
    </recommendedName>
</protein>
<feature type="domain" description="Serpin" evidence="5">
    <location>
        <begin position="28"/>
        <end position="362"/>
    </location>
</feature>
<dbReference type="GO" id="GO:0005615">
    <property type="term" value="C:extracellular space"/>
    <property type="evidence" value="ECO:0007669"/>
    <property type="project" value="InterPro"/>
</dbReference>
<organism evidence="6 7">
    <name type="scientific">Aedes aegypti</name>
    <name type="common">Yellowfever mosquito</name>
    <name type="synonym">Culex aegypti</name>
    <dbReference type="NCBI Taxonomy" id="7159"/>
    <lineage>
        <taxon>Eukaryota</taxon>
        <taxon>Metazoa</taxon>
        <taxon>Ecdysozoa</taxon>
        <taxon>Arthropoda</taxon>
        <taxon>Hexapoda</taxon>
        <taxon>Insecta</taxon>
        <taxon>Pterygota</taxon>
        <taxon>Neoptera</taxon>
        <taxon>Endopterygota</taxon>
        <taxon>Diptera</taxon>
        <taxon>Nematocera</taxon>
        <taxon>Culicoidea</taxon>
        <taxon>Culicidae</taxon>
        <taxon>Culicinae</taxon>
        <taxon>Aedini</taxon>
        <taxon>Aedes</taxon>
        <taxon>Stegomyia</taxon>
    </lineage>
</organism>
<dbReference type="SUPFAM" id="SSF56574">
    <property type="entry name" value="Serpins"/>
    <property type="match status" value="1"/>
</dbReference>
<keyword evidence="7" id="KW-1185">Reference proteome</keyword>
<dbReference type="PANTHER" id="PTHR11461:SF211">
    <property type="entry name" value="GH10112P-RELATED"/>
    <property type="match status" value="1"/>
</dbReference>